<organism evidence="2 3">
    <name type="scientific">Dyella thiooxydans</name>
    <dbReference type="NCBI Taxonomy" id="445710"/>
    <lineage>
        <taxon>Bacteria</taxon>
        <taxon>Pseudomonadati</taxon>
        <taxon>Pseudomonadota</taxon>
        <taxon>Gammaproteobacteria</taxon>
        <taxon>Lysobacterales</taxon>
        <taxon>Rhodanobacteraceae</taxon>
        <taxon>Dyella</taxon>
    </lineage>
</organism>
<reference evidence="2 3" key="1">
    <citation type="submission" date="2016-02" db="EMBL/GenBank/DDBJ databases">
        <title>Complete genome sequencing and analysis of ATSB10, Dyella thiooxydans isolated from rhizosphere soil of sunflower (Helianthus annuus L.).</title>
        <authorList>
            <person name="Lee Y."/>
            <person name="Hwangbo K."/>
            <person name="Chung H."/>
            <person name="Yoo J."/>
            <person name="Kim K.Y."/>
            <person name="Sa T.M."/>
            <person name="Um Y."/>
            <person name="Madhaiyan M."/>
        </authorList>
    </citation>
    <scope>NUCLEOTIDE SEQUENCE [LARGE SCALE GENOMIC DNA]</scope>
    <source>
        <strain evidence="2 3">ATSB10</strain>
    </source>
</reference>
<dbReference type="AlphaFoldDB" id="A0A161JX52"/>
<dbReference type="Gene3D" id="1.10.10.10">
    <property type="entry name" value="Winged helix-like DNA-binding domain superfamily/Winged helix DNA-binding domain"/>
    <property type="match status" value="1"/>
</dbReference>
<dbReference type="GO" id="GO:0006355">
    <property type="term" value="P:regulation of DNA-templated transcription"/>
    <property type="evidence" value="ECO:0007669"/>
    <property type="project" value="UniProtKB-ARBA"/>
</dbReference>
<proteinExistence type="predicted"/>
<dbReference type="InterPro" id="IPR036390">
    <property type="entry name" value="WH_DNA-bd_sf"/>
</dbReference>
<dbReference type="Proteomes" id="UP000077255">
    <property type="component" value="Chromosome"/>
</dbReference>
<dbReference type="InterPro" id="IPR036388">
    <property type="entry name" value="WH-like_DNA-bd_sf"/>
</dbReference>
<gene>
    <name evidence="2" type="ORF">ATSB10_10610</name>
</gene>
<sequence>MSANEGNVSSPITQASGREGPPDQVAPAAAPAKPVSGWTFFSNHAHVLFCLSAEPTMLLRDVASRVGVTERAVLRIVAELEEAGVLQRQREGRRNRYAVLKDAPLRHAVESHCTVGELLAVINRS</sequence>
<feature type="compositionally biased region" description="Polar residues" evidence="1">
    <location>
        <begin position="1"/>
        <end position="16"/>
    </location>
</feature>
<dbReference type="KEGG" id="dtx:ATSB10_10610"/>
<dbReference type="EMBL" id="CP014841">
    <property type="protein sequence ID" value="AND68515.1"/>
    <property type="molecule type" value="Genomic_DNA"/>
</dbReference>
<dbReference type="Pfam" id="PF13412">
    <property type="entry name" value="HTH_24"/>
    <property type="match status" value="1"/>
</dbReference>
<dbReference type="OrthoDB" id="371140at2"/>
<feature type="region of interest" description="Disordered" evidence="1">
    <location>
        <begin position="1"/>
        <end position="30"/>
    </location>
</feature>
<accession>A0A161JX52</accession>
<evidence type="ECO:0008006" key="4">
    <source>
        <dbReference type="Google" id="ProtNLM"/>
    </source>
</evidence>
<dbReference type="PATRIC" id="fig|445710.3.peg.1058"/>
<evidence type="ECO:0000313" key="3">
    <source>
        <dbReference type="Proteomes" id="UP000077255"/>
    </source>
</evidence>
<protein>
    <recommendedName>
        <fullName evidence="4">HTH marR-type domain-containing protein</fullName>
    </recommendedName>
</protein>
<dbReference type="InterPro" id="IPR011991">
    <property type="entry name" value="ArsR-like_HTH"/>
</dbReference>
<dbReference type="SUPFAM" id="SSF46785">
    <property type="entry name" value="Winged helix' DNA-binding domain"/>
    <property type="match status" value="1"/>
</dbReference>
<evidence type="ECO:0000313" key="2">
    <source>
        <dbReference type="EMBL" id="AND68515.1"/>
    </source>
</evidence>
<evidence type="ECO:0000256" key="1">
    <source>
        <dbReference type="SAM" id="MobiDB-lite"/>
    </source>
</evidence>
<name>A0A161JX52_9GAMM</name>
<dbReference type="CDD" id="cd00090">
    <property type="entry name" value="HTH_ARSR"/>
    <property type="match status" value="1"/>
</dbReference>
<keyword evidence="3" id="KW-1185">Reference proteome</keyword>